<dbReference type="UniPathway" id="UPA00219"/>
<dbReference type="Gene3D" id="3.40.50.720">
    <property type="entry name" value="NAD(P)-binding Rossmann-like Domain"/>
    <property type="match status" value="1"/>
</dbReference>
<evidence type="ECO:0000259" key="10">
    <source>
        <dbReference type="Pfam" id="PF08245"/>
    </source>
</evidence>
<feature type="domain" description="Mur ligase C-terminal" evidence="9">
    <location>
        <begin position="321"/>
        <end position="427"/>
    </location>
</feature>
<comment type="pathway">
    <text evidence="2 7 8">Cell wall biogenesis; peptidoglycan biosynthesis.</text>
</comment>
<comment type="similarity">
    <text evidence="7">Belongs to the MurCDEF family.</text>
</comment>
<evidence type="ECO:0000256" key="3">
    <source>
        <dbReference type="ARBA" id="ARBA00022490"/>
    </source>
</evidence>
<protein>
    <recommendedName>
        <fullName evidence="7 8">UDP-N-acetylmuramoylalanine--D-glutamate ligase</fullName>
        <ecNumber evidence="7 8">6.3.2.9</ecNumber>
    </recommendedName>
    <alternativeName>
        <fullName evidence="7">D-glutamic acid-adding enzyme</fullName>
    </alternativeName>
    <alternativeName>
        <fullName evidence="7">UDP-N-acetylmuramoyl-L-alanyl-D-glutamate synthetase</fullName>
    </alternativeName>
</protein>
<feature type="binding site" evidence="7">
    <location>
        <begin position="123"/>
        <end position="129"/>
    </location>
    <ligand>
        <name>ATP</name>
        <dbReference type="ChEBI" id="CHEBI:30616"/>
    </ligand>
</feature>
<reference evidence="11 12" key="1">
    <citation type="submission" date="2019-01" db="EMBL/GenBank/DDBJ databases">
        <title>Insights into ecological role of a new deltaproteobacterial order Candidatus Sinidesulfobacterales (Sva0485) by metagenomics and metatranscriptomics.</title>
        <authorList>
            <person name="Tan S."/>
            <person name="Liu J."/>
            <person name="Fang Y."/>
            <person name="Hedlund B."/>
            <person name="Lian Z.-H."/>
            <person name="Huang L.-Y."/>
            <person name="Li J.-T."/>
            <person name="Huang L.-N."/>
            <person name="Li W.-J."/>
            <person name="Jiang H.-C."/>
            <person name="Dong H.-L."/>
            <person name="Shu W.-S."/>
        </authorList>
    </citation>
    <scope>NUCLEOTIDE SEQUENCE [LARGE SCALE GENOMIC DNA]</scope>
    <source>
        <strain evidence="11">AP4</strain>
    </source>
</reference>
<dbReference type="InterPro" id="IPR036565">
    <property type="entry name" value="Mur-like_cat_sf"/>
</dbReference>
<dbReference type="GO" id="GO:0005737">
    <property type="term" value="C:cytoplasm"/>
    <property type="evidence" value="ECO:0007669"/>
    <property type="project" value="UniProtKB-SubCell"/>
</dbReference>
<dbReference type="NCBIfam" id="TIGR01087">
    <property type="entry name" value="murD"/>
    <property type="match status" value="1"/>
</dbReference>
<dbReference type="Gene3D" id="3.90.190.20">
    <property type="entry name" value="Mur ligase, C-terminal domain"/>
    <property type="match status" value="1"/>
</dbReference>
<keyword evidence="7 8" id="KW-0131">Cell cycle</keyword>
<keyword evidence="6 7" id="KW-0067">ATP-binding</keyword>
<sequence length="478" mass="53605">MSDLILGFGKTGAAVYEYIKSRKKYAEKERLFIYDDTSENAGGIDVQDGNVIFFNKQNEEILLGRYFKDIEKCIVSPGIPRDHQIILKLKRANIPVLSEIEFAYNNINNIQKDKNAKIIAITGTNGKTTSVTLCKSAIEAAGLSGKTFVGGNLGVPFISGIDDYEDFILEISSFQLEWIYDFKPDIAVLLNVEDDHMDRYLNFDEYRLTKYKMFKNLRYNDVAVLNGEDYNSSILKGVVGSNTVLYGFEEDKCDVFYKDGFINLRLKDLLGFNAEISLKDVADKRKFVIEDMMAAACSLALYGISPDVIKKAFDGYRLLKHRVECIGSIDNVYFYDDSKATNPAAVISALNSFGALSEDGVKTDIVLILGGKDKGFNYESIVEPVKRSVKACVLMGETKEVLEKTLKGRVEYMLAGDMEDAVVKSFNYLKDTVKNGASGTVLLSPASSSFDMFKDYGERGDVFKKCFEKLKNNFYEKL</sequence>
<comment type="function">
    <text evidence="7 8">Cell wall formation. Catalyzes the addition of glutamate to the nucleotide precursor UDP-N-acetylmuramoyl-L-alanine (UMA).</text>
</comment>
<dbReference type="InterPro" id="IPR036615">
    <property type="entry name" value="Mur_ligase_C_dom_sf"/>
</dbReference>
<dbReference type="PANTHER" id="PTHR43692">
    <property type="entry name" value="UDP-N-ACETYLMURAMOYLALANINE--D-GLUTAMATE LIGASE"/>
    <property type="match status" value="1"/>
</dbReference>
<organism evidence="11 12">
    <name type="scientific">Candidatus Acidulodesulfobacterium acidiphilum</name>
    <dbReference type="NCBI Taxonomy" id="2597224"/>
    <lineage>
        <taxon>Bacteria</taxon>
        <taxon>Deltaproteobacteria</taxon>
        <taxon>Candidatus Acidulodesulfobacterales</taxon>
        <taxon>Candidatus Acidulodesulfobacterium</taxon>
    </lineage>
</organism>
<evidence type="ECO:0000313" key="12">
    <source>
        <dbReference type="Proteomes" id="UP000322454"/>
    </source>
</evidence>
<evidence type="ECO:0000256" key="7">
    <source>
        <dbReference type="HAMAP-Rule" id="MF_00639"/>
    </source>
</evidence>
<dbReference type="GO" id="GO:0009252">
    <property type="term" value="P:peptidoglycan biosynthetic process"/>
    <property type="evidence" value="ECO:0007669"/>
    <property type="project" value="UniProtKB-UniRule"/>
</dbReference>
<keyword evidence="3 7" id="KW-0963">Cytoplasm</keyword>
<dbReference type="InterPro" id="IPR004101">
    <property type="entry name" value="Mur_ligase_C"/>
</dbReference>
<dbReference type="PANTHER" id="PTHR43692:SF1">
    <property type="entry name" value="UDP-N-ACETYLMURAMOYLALANINE--D-GLUTAMATE LIGASE"/>
    <property type="match status" value="1"/>
</dbReference>
<keyword evidence="7 8" id="KW-0961">Cell wall biogenesis/degradation</keyword>
<comment type="subcellular location">
    <subcellularLocation>
        <location evidence="1 7 8">Cytoplasm</location>
    </subcellularLocation>
</comment>
<dbReference type="EC" id="6.3.2.9" evidence="7 8"/>
<gene>
    <name evidence="7 11" type="primary">murD</name>
    <name evidence="11" type="ORF">EVJ48_06690</name>
</gene>
<comment type="catalytic activity">
    <reaction evidence="7 8">
        <text>UDP-N-acetyl-alpha-D-muramoyl-L-alanine + D-glutamate + ATP = UDP-N-acetyl-alpha-D-muramoyl-L-alanyl-D-glutamate + ADP + phosphate + H(+)</text>
        <dbReference type="Rhea" id="RHEA:16429"/>
        <dbReference type="ChEBI" id="CHEBI:15378"/>
        <dbReference type="ChEBI" id="CHEBI:29986"/>
        <dbReference type="ChEBI" id="CHEBI:30616"/>
        <dbReference type="ChEBI" id="CHEBI:43474"/>
        <dbReference type="ChEBI" id="CHEBI:83898"/>
        <dbReference type="ChEBI" id="CHEBI:83900"/>
        <dbReference type="ChEBI" id="CHEBI:456216"/>
        <dbReference type="EC" id="6.3.2.9"/>
    </reaction>
</comment>
<dbReference type="GO" id="GO:0008360">
    <property type="term" value="P:regulation of cell shape"/>
    <property type="evidence" value="ECO:0007669"/>
    <property type="project" value="UniProtKB-KW"/>
</dbReference>
<dbReference type="SUPFAM" id="SSF53623">
    <property type="entry name" value="MurD-like peptide ligases, catalytic domain"/>
    <property type="match status" value="1"/>
</dbReference>
<evidence type="ECO:0000256" key="8">
    <source>
        <dbReference type="RuleBase" id="RU003664"/>
    </source>
</evidence>
<dbReference type="Proteomes" id="UP000322454">
    <property type="component" value="Unassembled WGS sequence"/>
</dbReference>
<dbReference type="GO" id="GO:0051301">
    <property type="term" value="P:cell division"/>
    <property type="evidence" value="ECO:0007669"/>
    <property type="project" value="UniProtKB-KW"/>
</dbReference>
<keyword evidence="4 7" id="KW-0436">Ligase</keyword>
<keyword evidence="7 8" id="KW-0132">Cell division</keyword>
<evidence type="ECO:0000256" key="6">
    <source>
        <dbReference type="ARBA" id="ARBA00022840"/>
    </source>
</evidence>
<accession>A0A520XBR1</accession>
<comment type="caution">
    <text evidence="11">The sequence shown here is derived from an EMBL/GenBank/DDBJ whole genome shotgun (WGS) entry which is preliminary data.</text>
</comment>
<name>A0A520XBR1_9DELT</name>
<dbReference type="InterPro" id="IPR005762">
    <property type="entry name" value="MurD"/>
</dbReference>
<feature type="domain" description="Mur ligase central" evidence="10">
    <location>
        <begin position="121"/>
        <end position="256"/>
    </location>
</feature>
<dbReference type="InterPro" id="IPR013221">
    <property type="entry name" value="Mur_ligase_cen"/>
</dbReference>
<evidence type="ECO:0000256" key="1">
    <source>
        <dbReference type="ARBA" id="ARBA00004496"/>
    </source>
</evidence>
<dbReference type="Pfam" id="PF08245">
    <property type="entry name" value="Mur_ligase_M"/>
    <property type="match status" value="1"/>
</dbReference>
<keyword evidence="7 8" id="KW-0573">Peptidoglycan synthesis</keyword>
<evidence type="ECO:0000259" key="9">
    <source>
        <dbReference type="Pfam" id="PF02875"/>
    </source>
</evidence>
<dbReference type="AlphaFoldDB" id="A0A520XBR1"/>
<keyword evidence="7 8" id="KW-0133">Cell shape</keyword>
<keyword evidence="5 7" id="KW-0547">Nucleotide-binding</keyword>
<evidence type="ECO:0000313" key="11">
    <source>
        <dbReference type="EMBL" id="RZV38650.1"/>
    </source>
</evidence>
<evidence type="ECO:0000256" key="5">
    <source>
        <dbReference type="ARBA" id="ARBA00022741"/>
    </source>
</evidence>
<dbReference type="EMBL" id="SHMQ01000016">
    <property type="protein sequence ID" value="RZV38650.1"/>
    <property type="molecule type" value="Genomic_DNA"/>
</dbReference>
<evidence type="ECO:0000256" key="2">
    <source>
        <dbReference type="ARBA" id="ARBA00004752"/>
    </source>
</evidence>
<dbReference type="Pfam" id="PF02875">
    <property type="entry name" value="Mur_ligase_C"/>
    <property type="match status" value="1"/>
</dbReference>
<dbReference type="GO" id="GO:0071555">
    <property type="term" value="P:cell wall organization"/>
    <property type="evidence" value="ECO:0007669"/>
    <property type="project" value="UniProtKB-KW"/>
</dbReference>
<dbReference type="Gene3D" id="3.40.1190.10">
    <property type="entry name" value="Mur-like, catalytic domain"/>
    <property type="match status" value="1"/>
</dbReference>
<evidence type="ECO:0000256" key="4">
    <source>
        <dbReference type="ARBA" id="ARBA00022598"/>
    </source>
</evidence>
<dbReference type="HAMAP" id="MF_00639">
    <property type="entry name" value="MurD"/>
    <property type="match status" value="1"/>
</dbReference>
<dbReference type="SUPFAM" id="SSF53244">
    <property type="entry name" value="MurD-like peptide ligases, peptide-binding domain"/>
    <property type="match status" value="1"/>
</dbReference>
<dbReference type="GO" id="GO:0008764">
    <property type="term" value="F:UDP-N-acetylmuramoylalanine-D-glutamate ligase activity"/>
    <property type="evidence" value="ECO:0007669"/>
    <property type="project" value="UniProtKB-UniRule"/>
</dbReference>
<proteinExistence type="inferred from homology"/>
<dbReference type="GO" id="GO:0005524">
    <property type="term" value="F:ATP binding"/>
    <property type="evidence" value="ECO:0007669"/>
    <property type="project" value="UniProtKB-UniRule"/>
</dbReference>